<gene>
    <name evidence="2" type="ORF">PCOR1329_LOCUS39691</name>
</gene>
<feature type="region of interest" description="Disordered" evidence="1">
    <location>
        <begin position="340"/>
        <end position="370"/>
    </location>
</feature>
<protein>
    <submittedName>
        <fullName evidence="2">Uncharacterized protein</fullName>
    </submittedName>
</protein>
<feature type="region of interest" description="Disordered" evidence="1">
    <location>
        <begin position="412"/>
        <end position="437"/>
    </location>
</feature>
<name>A0ABN9TJR1_9DINO</name>
<dbReference type="Proteomes" id="UP001189429">
    <property type="component" value="Unassembled WGS sequence"/>
</dbReference>
<organism evidence="2 3">
    <name type="scientific">Prorocentrum cordatum</name>
    <dbReference type="NCBI Taxonomy" id="2364126"/>
    <lineage>
        <taxon>Eukaryota</taxon>
        <taxon>Sar</taxon>
        <taxon>Alveolata</taxon>
        <taxon>Dinophyceae</taxon>
        <taxon>Prorocentrales</taxon>
        <taxon>Prorocentraceae</taxon>
        <taxon>Prorocentrum</taxon>
    </lineage>
</organism>
<dbReference type="EMBL" id="CAUYUJ010014793">
    <property type="protein sequence ID" value="CAK0846087.1"/>
    <property type="molecule type" value="Genomic_DNA"/>
</dbReference>
<comment type="caution">
    <text evidence="2">The sequence shown here is derived from an EMBL/GenBank/DDBJ whole genome shotgun (WGS) entry which is preliminary data.</text>
</comment>
<feature type="region of interest" description="Disordered" evidence="1">
    <location>
        <begin position="766"/>
        <end position="818"/>
    </location>
</feature>
<feature type="compositionally biased region" description="Gly residues" evidence="1">
    <location>
        <begin position="776"/>
        <end position="793"/>
    </location>
</feature>
<evidence type="ECO:0000313" key="3">
    <source>
        <dbReference type="Proteomes" id="UP001189429"/>
    </source>
</evidence>
<evidence type="ECO:0000256" key="1">
    <source>
        <dbReference type="SAM" id="MobiDB-lite"/>
    </source>
</evidence>
<keyword evidence="3" id="KW-1185">Reference proteome</keyword>
<feature type="region of interest" description="Disordered" evidence="1">
    <location>
        <begin position="304"/>
        <end position="324"/>
    </location>
</feature>
<reference evidence="2" key="1">
    <citation type="submission" date="2023-10" db="EMBL/GenBank/DDBJ databases">
        <authorList>
            <person name="Chen Y."/>
            <person name="Shah S."/>
            <person name="Dougan E. K."/>
            <person name="Thang M."/>
            <person name="Chan C."/>
        </authorList>
    </citation>
    <scope>NUCLEOTIDE SEQUENCE [LARGE SCALE GENOMIC DNA]</scope>
</reference>
<feature type="compositionally biased region" description="Basic and acidic residues" evidence="1">
    <location>
        <begin position="412"/>
        <end position="434"/>
    </location>
</feature>
<sequence length="905" mass="98440">MGFMQLAQGARVRTVRKYYDDDSTFWDLAVLTIVTTVFDYHLLYPVLGDSAAVDLTERQSKFSKTDILLDRHGTRIGACLFEFKRLLGPCWSQDSPARMPRSMLDVVGAPLTDDGFMKPSRGAMLRLATSTFRRYEVKYSTWPYKMYKMIDSGAADDEKQRVAQSLLDAPGKQLDIYNFGIRSQVDTVPELPGPRRRSISAADFKNHPHDIANIERTNSELAAYQRKRARGRSSVHVAREQIVREALRVHLDRNGLHPLSPSSQANLPAEESVELAPFICEGGGNSGPVLFARQGVSSSELLALGGASDAPSSSSAPASRPTSRENEVFMAPLVVQRPSAALPAAPAGQAARSSADAAGHPRRRVGLNPFTPARNKHLQAAKLAKGRTLTCEELASAKGGFRADWVERGERDGGHDVDRSVYDEWRDDPPDDLGKQSGQVKPYVASWNCGCQATPISKQEFHRHVVQHGWPSDGVICDGGASNHIFKPDETVDFDKWEDYEFWGVGRLARNVSKDGVGDVVKFERVEKHIFSHISNLGKKKADDGTKLIMIEGDTLTEPVSKQRFFAFITGTCYNPKIFDVINCNYHEDDVDLFAAPETCMISDQFEVLDCQTSDEFILKIVGVLRSASLCSFEYIAFDGFDRSLMWPRVDGKKFISNIFVPERSWPAPSRERGQKRKSAIAKLVAAGAGGEQGEEAAQLGEGLAQGAGSEAARQEAAEQDHFEHLGLDCGSADALVGRGLGIDGGELKPADVEELAGGRGAAIDEAGAGDEVDGGGRGAGPAGLEGGAGAAGHGPAPPPPPPEPWEEVGPPSGAGHLYRGTKMVGRLVKSKTKGGVHVTCYMHKRCNLMIGDRLCPGDEVIKRWLFEVETASPTASAEERKALAARHVRLAKDRWQTARGRAAK</sequence>
<accession>A0ABN9TJR1</accession>
<feature type="compositionally biased region" description="Low complexity" evidence="1">
    <location>
        <begin position="340"/>
        <end position="358"/>
    </location>
</feature>
<proteinExistence type="predicted"/>
<feature type="compositionally biased region" description="Low complexity" evidence="1">
    <location>
        <begin position="304"/>
        <end position="319"/>
    </location>
</feature>
<evidence type="ECO:0000313" key="2">
    <source>
        <dbReference type="EMBL" id="CAK0846087.1"/>
    </source>
</evidence>